<dbReference type="STRING" id="568872.GA0070624_3753"/>
<protein>
    <submittedName>
        <fullName evidence="3">Iron(III) transport system substrate-binding protein</fullName>
    </submittedName>
</protein>
<keyword evidence="1 2" id="KW-0732">Signal</keyword>
<gene>
    <name evidence="3" type="ORF">GA0070624_3753</name>
</gene>
<feature type="signal peptide" evidence="2">
    <location>
        <begin position="1"/>
        <end position="26"/>
    </location>
</feature>
<dbReference type="EMBL" id="FMHV01000002">
    <property type="protein sequence ID" value="SCL28753.1"/>
    <property type="molecule type" value="Genomic_DNA"/>
</dbReference>
<feature type="chain" id="PRO_5039595848" evidence="2">
    <location>
        <begin position="27"/>
        <end position="378"/>
    </location>
</feature>
<sequence>MKTVRIWGRGRLACVLAAGVALTLVAGCGGSPTAGGPKAGGNTGPTEAEKVYAEIAGLSGKQRRDKLVELAEKEGKLDLYTSMTSDVADAVTGAFSDKFGIDVNVYRAGSETVLQRILQEQGANYRGNDVVETNANELFALNKEHFLAEYKGERRDLVPEAGRFEGWTATRFNLFAPSWNTKLVPAGQQPKTWEELADPKWDGKLSMELADYDWYLTLYGYWKKQGKSDEEIDRLFAGMAQGAKIAKGHTVQGELLSAGQFSVVASNYSYIVERAKKKGAPVDYLPFVQPVIARPNGVGLMKSAQHPAAAMLFADWLLEEGQKVLVDEGLTPAIVEGNDPLKGVEVIPVDVKTLVEQGDEWSKRYEKVVSNGEKVEGK</sequence>
<organism evidence="3 4">
    <name type="scientific">Micromonospora rhizosphaerae</name>
    <dbReference type="NCBI Taxonomy" id="568872"/>
    <lineage>
        <taxon>Bacteria</taxon>
        <taxon>Bacillati</taxon>
        <taxon>Actinomycetota</taxon>
        <taxon>Actinomycetes</taxon>
        <taxon>Micromonosporales</taxon>
        <taxon>Micromonosporaceae</taxon>
        <taxon>Micromonospora</taxon>
    </lineage>
</organism>
<dbReference type="RefSeq" id="WP_091342784.1">
    <property type="nucleotide sequence ID" value="NZ_FMHV01000002.1"/>
</dbReference>
<dbReference type="Gene3D" id="3.40.190.10">
    <property type="entry name" value="Periplasmic binding protein-like II"/>
    <property type="match status" value="2"/>
</dbReference>
<dbReference type="SUPFAM" id="SSF53850">
    <property type="entry name" value="Periplasmic binding protein-like II"/>
    <property type="match status" value="1"/>
</dbReference>
<dbReference type="PANTHER" id="PTHR30006">
    <property type="entry name" value="THIAMINE-BINDING PERIPLASMIC PROTEIN-RELATED"/>
    <property type="match status" value="1"/>
</dbReference>
<evidence type="ECO:0000256" key="1">
    <source>
        <dbReference type="ARBA" id="ARBA00022729"/>
    </source>
</evidence>
<dbReference type="PROSITE" id="PS51257">
    <property type="entry name" value="PROKAR_LIPOPROTEIN"/>
    <property type="match status" value="1"/>
</dbReference>
<reference evidence="4" key="1">
    <citation type="submission" date="2016-06" db="EMBL/GenBank/DDBJ databases">
        <authorList>
            <person name="Varghese N."/>
            <person name="Submissions Spin"/>
        </authorList>
    </citation>
    <scope>NUCLEOTIDE SEQUENCE [LARGE SCALE GENOMIC DNA]</scope>
    <source>
        <strain evidence="4">DSM 45431</strain>
    </source>
</reference>
<proteinExistence type="predicted"/>
<dbReference type="OrthoDB" id="366726at2"/>
<evidence type="ECO:0000313" key="3">
    <source>
        <dbReference type="EMBL" id="SCL28753.1"/>
    </source>
</evidence>
<dbReference type="Proteomes" id="UP000199413">
    <property type="component" value="Unassembled WGS sequence"/>
</dbReference>
<evidence type="ECO:0000256" key="2">
    <source>
        <dbReference type="SAM" id="SignalP"/>
    </source>
</evidence>
<name>A0A1C6SH35_9ACTN</name>
<keyword evidence="4" id="KW-1185">Reference proteome</keyword>
<dbReference type="Pfam" id="PF13343">
    <property type="entry name" value="SBP_bac_6"/>
    <property type="match status" value="1"/>
</dbReference>
<evidence type="ECO:0000313" key="4">
    <source>
        <dbReference type="Proteomes" id="UP000199413"/>
    </source>
</evidence>
<accession>A0A1C6SH35</accession>
<dbReference type="PANTHER" id="PTHR30006:SF2">
    <property type="entry name" value="ABC TRANSPORTER SUBSTRATE-BINDING PROTEIN"/>
    <property type="match status" value="1"/>
</dbReference>
<dbReference type="AlphaFoldDB" id="A0A1C6SH35"/>